<evidence type="ECO:0000313" key="1">
    <source>
        <dbReference type="EMBL" id="MDX4953229.1"/>
    </source>
</evidence>
<dbReference type="AlphaFoldDB" id="A0AAJ2R039"/>
<evidence type="ECO:0000313" key="2">
    <source>
        <dbReference type="Proteomes" id="UP001287445"/>
    </source>
</evidence>
<dbReference type="EMBL" id="JAWWMZ010000002">
    <property type="protein sequence ID" value="MDX4953229.1"/>
    <property type="molecule type" value="Genomic_DNA"/>
</dbReference>
<reference evidence="1" key="1">
    <citation type="submission" date="2023-11" db="EMBL/GenBank/DDBJ databases">
        <title>Identification and selenium tolerance of Delftia acidovorans R3-25.</title>
        <authorList>
            <person name="Zhang S."/>
            <person name="Liu Y."/>
            <person name="Guo Y."/>
        </authorList>
    </citation>
    <scope>NUCLEOTIDE SEQUENCE</scope>
    <source>
        <strain evidence="1">R3-25</strain>
    </source>
</reference>
<proteinExistence type="predicted"/>
<sequence length="47" mass="5550">MTWAMEWVDSFYLNDVNIDRIYLFRQHAQVRRGVEGMVLGAFAKDLS</sequence>
<comment type="caution">
    <text evidence="1">The sequence shown here is derived from an EMBL/GenBank/DDBJ whole genome shotgun (WGS) entry which is preliminary data.</text>
</comment>
<dbReference type="Proteomes" id="UP001287445">
    <property type="component" value="Unassembled WGS sequence"/>
</dbReference>
<protein>
    <submittedName>
        <fullName evidence="1">Uncharacterized protein</fullName>
    </submittedName>
</protein>
<accession>A0AAJ2R039</accession>
<gene>
    <name evidence="1" type="ORF">SGN30_07315</name>
</gene>
<name>A0AAJ2R039_DELAC</name>
<organism evidence="1 2">
    <name type="scientific">Delftia acidovorans</name>
    <name type="common">Pseudomonas acidovorans</name>
    <name type="synonym">Comamonas acidovorans</name>
    <dbReference type="NCBI Taxonomy" id="80866"/>
    <lineage>
        <taxon>Bacteria</taxon>
        <taxon>Pseudomonadati</taxon>
        <taxon>Pseudomonadota</taxon>
        <taxon>Betaproteobacteria</taxon>
        <taxon>Burkholderiales</taxon>
        <taxon>Comamonadaceae</taxon>
        <taxon>Delftia</taxon>
    </lineage>
</organism>
<dbReference type="RefSeq" id="WP_319072619.1">
    <property type="nucleotide sequence ID" value="NZ_JAWWMZ010000002.1"/>
</dbReference>